<dbReference type="AlphaFoldDB" id="A0A150H290"/>
<keyword evidence="2" id="KW-1185">Reference proteome</keyword>
<dbReference type="Proteomes" id="UP000075714">
    <property type="component" value="Unassembled WGS sequence"/>
</dbReference>
<accession>A0A150H290</accession>
<evidence type="ECO:0000313" key="2">
    <source>
        <dbReference type="Proteomes" id="UP000075714"/>
    </source>
</evidence>
<sequence>MFDSLSTMTRLQTLELPVCSGFPHLGALAGGSRRSLVLHTAAEDLAPMLDQALQLTQLRELQLTSHAWRADEVLSGEPWLPPLVRLGRGLGSLPPALESPTLRWGTYDSWTLELTARGGRVLGATMSCAFRPNPLDWCASWAASLLAACSALGPELESLILDELSLTAAESLQAPALAPLWELMRRCRRVELQRLRADSPETAVRAARWLGKPTDELQSRWDGRVAECGGDPEAKLQLMRRLLELGSELDNDMPPAVKL</sequence>
<proteinExistence type="predicted"/>
<comment type="caution">
    <text evidence="1">The sequence shown here is derived from an EMBL/GenBank/DDBJ whole genome shotgun (WGS) entry which is preliminary data.</text>
</comment>
<organism evidence="1 2">
    <name type="scientific">Gonium pectorale</name>
    <name type="common">Green alga</name>
    <dbReference type="NCBI Taxonomy" id="33097"/>
    <lineage>
        <taxon>Eukaryota</taxon>
        <taxon>Viridiplantae</taxon>
        <taxon>Chlorophyta</taxon>
        <taxon>core chlorophytes</taxon>
        <taxon>Chlorophyceae</taxon>
        <taxon>CS clade</taxon>
        <taxon>Chlamydomonadales</taxon>
        <taxon>Volvocaceae</taxon>
        <taxon>Gonium</taxon>
    </lineage>
</organism>
<dbReference type="EMBL" id="LSYV01000002">
    <property type="protein sequence ID" value="KXZ56221.1"/>
    <property type="molecule type" value="Genomic_DNA"/>
</dbReference>
<protein>
    <submittedName>
        <fullName evidence="1">Uncharacterized protein</fullName>
    </submittedName>
</protein>
<name>A0A150H290_GONPE</name>
<gene>
    <name evidence="1" type="ORF">GPECTOR_1g192</name>
</gene>
<reference evidence="2" key="1">
    <citation type="journal article" date="2016" name="Nat. Commun.">
        <title>The Gonium pectorale genome demonstrates co-option of cell cycle regulation during the evolution of multicellularity.</title>
        <authorList>
            <person name="Hanschen E.R."/>
            <person name="Marriage T.N."/>
            <person name="Ferris P.J."/>
            <person name="Hamaji T."/>
            <person name="Toyoda A."/>
            <person name="Fujiyama A."/>
            <person name="Neme R."/>
            <person name="Noguchi H."/>
            <person name="Minakuchi Y."/>
            <person name="Suzuki M."/>
            <person name="Kawai-Toyooka H."/>
            <person name="Smith D.R."/>
            <person name="Sparks H."/>
            <person name="Anderson J."/>
            <person name="Bakaric R."/>
            <person name="Luria V."/>
            <person name="Karger A."/>
            <person name="Kirschner M.W."/>
            <person name="Durand P.M."/>
            <person name="Michod R.E."/>
            <person name="Nozaki H."/>
            <person name="Olson B.J."/>
        </authorList>
    </citation>
    <scope>NUCLEOTIDE SEQUENCE [LARGE SCALE GENOMIC DNA]</scope>
    <source>
        <strain evidence="2">NIES-2863</strain>
    </source>
</reference>
<evidence type="ECO:0000313" key="1">
    <source>
        <dbReference type="EMBL" id="KXZ56221.1"/>
    </source>
</evidence>